<feature type="region of interest" description="Disordered" evidence="1">
    <location>
        <begin position="85"/>
        <end position="105"/>
    </location>
</feature>
<dbReference type="WBParaSite" id="ACRNAN_scaffold310.g21299.t1">
    <property type="protein sequence ID" value="ACRNAN_scaffold310.g21299.t1"/>
    <property type="gene ID" value="ACRNAN_scaffold310.g21299"/>
</dbReference>
<feature type="compositionally biased region" description="Basic and acidic residues" evidence="1">
    <location>
        <begin position="92"/>
        <end position="105"/>
    </location>
</feature>
<proteinExistence type="predicted"/>
<protein>
    <submittedName>
        <fullName evidence="3">Uncharacterized protein</fullName>
    </submittedName>
</protein>
<feature type="region of interest" description="Disordered" evidence="1">
    <location>
        <begin position="137"/>
        <end position="171"/>
    </location>
</feature>
<name>A0A914DMM2_9BILA</name>
<sequence>MWSSYDPYYMPERTYTYSNDSYSNYGRFIPRINAGENVSQAERPVWSLQNAQNGNASNESPWAFDLDDEHWQKYIRCFETAVSNEDPLSDMSDDRIQYGHPEHTQPHLFGQQSEQQGVVQQDVNALASFVSRESGETTKFNQVSVSTETEASNTTPQAPTETKKRRGRPLKEEERFNNCLMVVVMVIHPSMMLMK</sequence>
<evidence type="ECO:0000313" key="2">
    <source>
        <dbReference type="Proteomes" id="UP000887540"/>
    </source>
</evidence>
<organism evidence="2 3">
    <name type="scientific">Acrobeloides nanus</name>
    <dbReference type="NCBI Taxonomy" id="290746"/>
    <lineage>
        <taxon>Eukaryota</taxon>
        <taxon>Metazoa</taxon>
        <taxon>Ecdysozoa</taxon>
        <taxon>Nematoda</taxon>
        <taxon>Chromadorea</taxon>
        <taxon>Rhabditida</taxon>
        <taxon>Tylenchina</taxon>
        <taxon>Cephalobomorpha</taxon>
        <taxon>Cephaloboidea</taxon>
        <taxon>Cephalobidae</taxon>
        <taxon>Acrobeloides</taxon>
    </lineage>
</organism>
<evidence type="ECO:0000313" key="3">
    <source>
        <dbReference type="WBParaSite" id="ACRNAN_scaffold310.g21299.t1"/>
    </source>
</evidence>
<feature type="compositionally biased region" description="Polar residues" evidence="1">
    <location>
        <begin position="137"/>
        <end position="160"/>
    </location>
</feature>
<accession>A0A914DMM2</accession>
<reference evidence="3" key="1">
    <citation type="submission" date="2022-11" db="UniProtKB">
        <authorList>
            <consortium name="WormBaseParasite"/>
        </authorList>
    </citation>
    <scope>IDENTIFICATION</scope>
</reference>
<dbReference type="Proteomes" id="UP000887540">
    <property type="component" value="Unplaced"/>
</dbReference>
<keyword evidence="2" id="KW-1185">Reference proteome</keyword>
<dbReference type="AlphaFoldDB" id="A0A914DMM2"/>
<evidence type="ECO:0000256" key="1">
    <source>
        <dbReference type="SAM" id="MobiDB-lite"/>
    </source>
</evidence>